<dbReference type="InterPro" id="IPR050816">
    <property type="entry name" value="Flavin-dep_Halogenase_NPB"/>
</dbReference>
<dbReference type="Pfam" id="PF04820">
    <property type="entry name" value="Trp_halogenase"/>
    <property type="match status" value="2"/>
</dbReference>
<organism evidence="4 5">
    <name type="scientific">Tolypocladium capitatum</name>
    <dbReference type="NCBI Taxonomy" id="45235"/>
    <lineage>
        <taxon>Eukaryota</taxon>
        <taxon>Fungi</taxon>
        <taxon>Dikarya</taxon>
        <taxon>Ascomycota</taxon>
        <taxon>Pezizomycotina</taxon>
        <taxon>Sordariomycetes</taxon>
        <taxon>Hypocreomycetidae</taxon>
        <taxon>Hypocreales</taxon>
        <taxon>Ophiocordycipitaceae</taxon>
        <taxon>Tolypocladium</taxon>
    </lineage>
</organism>
<keyword evidence="3" id="KW-0503">Monooxygenase</keyword>
<comment type="caution">
    <text evidence="4">The sequence shown here is derived from an EMBL/GenBank/DDBJ whole genome shotgun (WGS) entry which is preliminary data.</text>
</comment>
<dbReference type="EMBL" id="NRSZ01000282">
    <property type="protein sequence ID" value="PNY28268.1"/>
    <property type="molecule type" value="Genomic_DNA"/>
</dbReference>
<dbReference type="Proteomes" id="UP000236621">
    <property type="component" value="Unassembled WGS sequence"/>
</dbReference>
<evidence type="ECO:0000256" key="2">
    <source>
        <dbReference type="ARBA" id="ARBA00023002"/>
    </source>
</evidence>
<dbReference type="InterPro" id="IPR036188">
    <property type="entry name" value="FAD/NAD-bd_sf"/>
</dbReference>
<dbReference type="AlphaFoldDB" id="A0A2K3QL52"/>
<keyword evidence="2" id="KW-0560">Oxidoreductase</keyword>
<gene>
    <name evidence="4" type="ORF">TCAP_01807</name>
</gene>
<keyword evidence="5" id="KW-1185">Reference proteome</keyword>
<proteinExistence type="inferred from homology"/>
<evidence type="ECO:0000313" key="4">
    <source>
        <dbReference type="EMBL" id="PNY28268.1"/>
    </source>
</evidence>
<dbReference type="Gene3D" id="3.50.50.60">
    <property type="entry name" value="FAD/NAD(P)-binding domain"/>
    <property type="match status" value="1"/>
</dbReference>
<comment type="similarity">
    <text evidence="1">Belongs to the flavin-dependent halogenase family.</text>
</comment>
<dbReference type="STRING" id="45235.A0A2K3QL52"/>
<evidence type="ECO:0000313" key="5">
    <source>
        <dbReference type="Proteomes" id="UP000236621"/>
    </source>
</evidence>
<dbReference type="PANTHER" id="PTHR43747:SF5">
    <property type="entry name" value="FAD-BINDING DOMAIN-CONTAINING PROTEIN"/>
    <property type="match status" value="1"/>
</dbReference>
<reference evidence="4 5" key="1">
    <citation type="submission" date="2017-08" db="EMBL/GenBank/DDBJ databases">
        <title>Harnessing the power of phylogenomics to disentangle the directionality and signatures of interkingdom host jumping in the parasitic fungal genus Tolypocladium.</title>
        <authorList>
            <person name="Quandt C.A."/>
            <person name="Patterson W."/>
            <person name="Spatafora J.W."/>
        </authorList>
    </citation>
    <scope>NUCLEOTIDE SEQUENCE [LARGE SCALE GENOMIC DNA]</scope>
    <source>
        <strain evidence="4 5">CBS 113982</strain>
    </source>
</reference>
<evidence type="ECO:0000256" key="1">
    <source>
        <dbReference type="ARBA" id="ARBA00005706"/>
    </source>
</evidence>
<dbReference type="OrthoDB" id="3340390at2759"/>
<protein>
    <submittedName>
        <fullName evidence="4">RadH flavin-dependent halogenase</fullName>
    </submittedName>
</protein>
<dbReference type="PANTHER" id="PTHR43747">
    <property type="entry name" value="FAD-BINDING PROTEIN"/>
    <property type="match status" value="1"/>
</dbReference>
<dbReference type="InterPro" id="IPR006905">
    <property type="entry name" value="Flavin_halogenase"/>
</dbReference>
<name>A0A2K3QL52_9HYPO</name>
<sequence length="550" mass="59558">MSIPKSCAVLVAGGGPAGSYAASALAREGVDVVLLEADKHPRYHIGESMLPSMRPLLRFIDLEETFEKHGFQKKLGAAFKLTAKREGCKSPMLISGRTSVCTLTGSADTDFVGVHGPNGYSWNVVRSESDELLFKHAGKSGAQTFQGVKVDALEFEPYDGEFPSCGKVANPGRPVSAQWSTKDGRSGTIAFQYLVDATGRAGITSTKYLKNRKFNEGLKNLAIWGYYKGALHWSEGTPRENQPYFEGMRGEPSFSTMHHGAGWCWTIPLHNGTVSVGAVLRRDLFFAKKKSLGEDVTNADVMAECLKLCPTIEMLLQPAELVSDIKQATDYSYSANAYASPNLRIIGDAGCFIDPFFSSGHHLALTGALAAAVSIRASMKGDCSEFEASNWHSKKVDEGYTLFLLVVMAALKQIRMQEESVLSDIDEDGFDRAFQFLRPVIQGAGSSDVVKRFTQAEVAETIDFAVHALNAFADDGPAETMEGQANGTNGHAKSLEKITVNDEKVLRGYRILGKVAPGADMTEFEGTVIDGLLPRLEHGNLGLTRSSEAV</sequence>
<dbReference type="GO" id="GO:0004497">
    <property type="term" value="F:monooxygenase activity"/>
    <property type="evidence" value="ECO:0007669"/>
    <property type="project" value="UniProtKB-KW"/>
</dbReference>
<dbReference type="SUPFAM" id="SSF51905">
    <property type="entry name" value="FAD/NAD(P)-binding domain"/>
    <property type="match status" value="1"/>
</dbReference>
<accession>A0A2K3QL52</accession>
<evidence type="ECO:0000256" key="3">
    <source>
        <dbReference type="ARBA" id="ARBA00023033"/>
    </source>
</evidence>